<dbReference type="RefSeq" id="WP_002690336.1">
    <property type="nucleotide sequence ID" value="NZ_CM001797.1"/>
</dbReference>
<dbReference type="PATRIC" id="fig|999434.4.peg.251"/>
<name>A0A0F6MT42_TREDN</name>
<evidence type="ECO:0008006" key="2">
    <source>
        <dbReference type="Google" id="ProtNLM"/>
    </source>
</evidence>
<accession>A0A0F6MT42</accession>
<dbReference type="AlphaFoldDB" id="A0A0F6MT42"/>
<proteinExistence type="predicted"/>
<reference evidence="1" key="1">
    <citation type="submission" date="2012-01" db="EMBL/GenBank/DDBJ databases">
        <title>The Genome Sequence of Treponema denticola OTK.</title>
        <authorList>
            <consortium name="The Broad Institute Genome Sequencing Platform"/>
            <person name="Earl A."/>
            <person name="Ward D."/>
            <person name="Feldgarden M."/>
            <person name="Gevers D."/>
            <person name="Blanton J.M."/>
            <person name="Fenno C.J."/>
            <person name="Baranova O.V."/>
            <person name="Mathney J."/>
            <person name="Dewhirst F.E."/>
            <person name="Izard J."/>
            <person name="Young S.K."/>
            <person name="Zeng Q."/>
            <person name="Gargeya S."/>
            <person name="Fitzgerald M."/>
            <person name="Haas B."/>
            <person name="Abouelleil A."/>
            <person name="Alvarado L."/>
            <person name="Arachchi H.M."/>
            <person name="Berlin A."/>
            <person name="Chapman S.B."/>
            <person name="Gearin G."/>
            <person name="Goldberg J."/>
            <person name="Griggs A."/>
            <person name="Gujja S."/>
            <person name="Hansen M."/>
            <person name="Heiman D."/>
            <person name="Howarth C."/>
            <person name="Larimer J."/>
            <person name="Lui A."/>
            <person name="MacDonald P.J.P."/>
            <person name="McCowen C."/>
            <person name="Montmayeur A."/>
            <person name="Murphy C."/>
            <person name="Neiman D."/>
            <person name="Pearson M."/>
            <person name="Priest M."/>
            <person name="Roberts A."/>
            <person name="Saif S."/>
            <person name="Shea T."/>
            <person name="Sisk P."/>
            <person name="Stolte C."/>
            <person name="Sykes S."/>
            <person name="Wortman J."/>
            <person name="Nusbaum C."/>
            <person name="Birren B."/>
        </authorList>
    </citation>
    <scope>NUCLEOTIDE SEQUENCE [LARGE SCALE GENOMIC DNA]</scope>
    <source>
        <strain evidence="1">OTK</strain>
    </source>
</reference>
<comment type="caution">
    <text evidence="1">The sequence shown here is derived from an EMBL/GenBank/DDBJ whole genome shotgun (WGS) entry which is preliminary data.</text>
</comment>
<dbReference type="EMBL" id="AGDY01000002">
    <property type="protein sequence ID" value="EMB24553.1"/>
    <property type="molecule type" value="Genomic_DNA"/>
</dbReference>
<protein>
    <recommendedName>
        <fullName evidence="2">GIY-YIG domain-containing protein</fullName>
    </recommendedName>
</protein>
<dbReference type="Proteomes" id="UP000011701">
    <property type="component" value="Chromosome"/>
</dbReference>
<dbReference type="HOGENOM" id="CLU_696267_0_0_12"/>
<evidence type="ECO:0000313" key="1">
    <source>
        <dbReference type="EMBL" id="EMB24553.1"/>
    </source>
</evidence>
<gene>
    <name evidence="1" type="ORF">HMPREF9723_00241</name>
</gene>
<sequence length="396" mass="46907">MHLNIFAIEKSLFPLNKQVYFSIEKELNILSKSDVATLIKCFEFESNAFYEEKLEISQTISEFPEFNVYIFFPENEDITISTIEKSKNYKIWTSDLKYIKRENTHILPTSDLILRFYHKGIEQTFVVPLAYILGYNEKKINNSNYYQVYQHNIVPKEILKFRYSLNKTNCTDFINENSYKYIGITKRNWKKRYQEHINSSHNQSYFRFHRCLRGEFFEIGAIEHIIDRAGITEDEAMEIEEKNIEKISLYPIFSKGLNMIPGGRAGLKFLHEHAKKIGYKIEKEIDADIFESEMIKMENFNLKQILKNKNSNLKNEKLAELWANDINFRISAITNQKHHFSYDQIQCARLLYASGWEMEKIFDNIKKIDTNKEINISQLDDLLLGNTYSSIPYVIL</sequence>
<organism evidence="1">
    <name type="scientific">Treponema denticola OTK</name>
    <dbReference type="NCBI Taxonomy" id="999434"/>
    <lineage>
        <taxon>Bacteria</taxon>
        <taxon>Pseudomonadati</taxon>
        <taxon>Spirochaetota</taxon>
        <taxon>Spirochaetia</taxon>
        <taxon>Spirochaetales</taxon>
        <taxon>Treponemataceae</taxon>
        <taxon>Treponema</taxon>
    </lineage>
</organism>